<reference evidence="2" key="1">
    <citation type="submission" date="2020-10" db="EMBL/GenBank/DDBJ databases">
        <authorList>
            <person name="Palmer J.M."/>
        </authorList>
    </citation>
    <scope>NUCLEOTIDE SEQUENCE</scope>
    <source>
        <strain evidence="2">UCD 2041</strain>
    </source>
</reference>
<dbReference type="EMBL" id="CP063134">
    <property type="protein sequence ID" value="QOU19485.1"/>
    <property type="molecule type" value="Genomic_DNA"/>
</dbReference>
<gene>
    <name evidence="2" type="ORF">BRETT_003634</name>
</gene>
<name>A0A871R5I0_DEKBR</name>
<feature type="compositionally biased region" description="Acidic residues" evidence="1">
    <location>
        <begin position="56"/>
        <end position="66"/>
    </location>
</feature>
<dbReference type="GeneID" id="64575557"/>
<protein>
    <submittedName>
        <fullName evidence="2">Uncharacterized protein</fullName>
    </submittedName>
</protein>
<sequence>MPKQTAGTIQTSKLSMNSDFKAFNESSIPQEGRSEILEKDPFAGYRKGDQWSREYEMDDEEDEVLLMEERRIGAAEVSDGNEAENRMTSSNEDKSAEEDSTNSNQTDEYSTMGETPPTTITGVDQTYAQSDMQQDGELGAYEELANNNTDDTTGAGIRIGVDKVQPEQDEESESNDSTIMMEAEIECCRILEEREQRFTSIGEEGCPDIELGTSCGEKYTLLRDIHQLGYQYTYTPYLPYMFISPTESELPRKKKKKKIATSLPNKEDCIEPPDVRDLMSICSDESWELARSIYTNEDHVQELCTRIGSNSDPEDIPAMLVYNRPVPEFPVDKAEAAPHQSGDGEHTKAHKRFSWLRFFHKNSGPEIAPAVDAPKGIHFSHEKRTLSFSGKEEWKEFQSNAERSNSNPEPFEPVPIPSAKPADAQDDAEEEIKVDNASATSGSCKLRSCFNKLRVILKVGEKRTKEHKKKHFKRLRQLIHGFHWSGKPKEVVPEEGPKGQKVLRSCLKVRTNPNIEQETTRANNCDTVDAYYKFRFENIYKNELDRHEGSIRKYKRQQLLEFYDQVCQESENSVPNG</sequence>
<reference evidence="2" key="2">
    <citation type="journal article" name="BMC Genomics">
        <title>New genome assemblies reveal patterns of domestication and adaptation across Brettanomyces (Dekkera) species.</title>
        <authorList>
            <person name="Roach M.J."/>
            <person name="Borneman A.R."/>
        </authorList>
    </citation>
    <scope>NUCLEOTIDE SEQUENCE</scope>
    <source>
        <strain evidence="2">UCD 2041</strain>
    </source>
</reference>
<dbReference type="OrthoDB" id="10591189at2759"/>
<dbReference type="KEGG" id="bbrx:BRETT_003634"/>
<evidence type="ECO:0000256" key="1">
    <source>
        <dbReference type="SAM" id="MobiDB-lite"/>
    </source>
</evidence>
<dbReference type="AlphaFoldDB" id="A0A871R5I0"/>
<feature type="region of interest" description="Disordered" evidence="1">
    <location>
        <begin position="146"/>
        <end position="176"/>
    </location>
</feature>
<proteinExistence type="predicted"/>
<feature type="region of interest" description="Disordered" evidence="1">
    <location>
        <begin position="390"/>
        <end position="427"/>
    </location>
</feature>
<dbReference type="Proteomes" id="UP000663131">
    <property type="component" value="Chromosome 6"/>
</dbReference>
<accession>A0A871R5I0</accession>
<evidence type="ECO:0000313" key="3">
    <source>
        <dbReference type="Proteomes" id="UP000663131"/>
    </source>
</evidence>
<dbReference type="RefSeq" id="XP_041135978.1">
    <property type="nucleotide sequence ID" value="XM_041282139.1"/>
</dbReference>
<feature type="compositionally biased region" description="Polar residues" evidence="1">
    <location>
        <begin position="101"/>
        <end position="122"/>
    </location>
</feature>
<feature type="compositionally biased region" description="Polar residues" evidence="1">
    <location>
        <begin position="397"/>
        <end position="408"/>
    </location>
</feature>
<feature type="region of interest" description="Disordered" evidence="1">
    <location>
        <begin position="25"/>
        <end position="122"/>
    </location>
</feature>
<feature type="compositionally biased region" description="Basic and acidic residues" evidence="1">
    <location>
        <begin position="32"/>
        <end position="55"/>
    </location>
</feature>
<organism evidence="2 3">
    <name type="scientific">Dekkera bruxellensis</name>
    <name type="common">Brettanomyces custersii</name>
    <dbReference type="NCBI Taxonomy" id="5007"/>
    <lineage>
        <taxon>Eukaryota</taxon>
        <taxon>Fungi</taxon>
        <taxon>Dikarya</taxon>
        <taxon>Ascomycota</taxon>
        <taxon>Saccharomycotina</taxon>
        <taxon>Pichiomycetes</taxon>
        <taxon>Pichiales</taxon>
        <taxon>Pichiaceae</taxon>
        <taxon>Brettanomyces</taxon>
    </lineage>
</organism>
<evidence type="ECO:0000313" key="2">
    <source>
        <dbReference type="EMBL" id="QOU19485.1"/>
    </source>
</evidence>